<keyword evidence="10" id="KW-1185">Reference proteome</keyword>
<evidence type="ECO:0000256" key="4">
    <source>
        <dbReference type="ARBA" id="ARBA00023136"/>
    </source>
</evidence>
<feature type="domain" description="RagB/SusD" evidence="7">
    <location>
        <begin position="308"/>
        <end position="443"/>
    </location>
</feature>
<gene>
    <name evidence="9" type="ORF">SAMN04488122_6296</name>
</gene>
<dbReference type="PROSITE" id="PS51257">
    <property type="entry name" value="PROKAR_LIPOPROTEIN"/>
    <property type="match status" value="1"/>
</dbReference>
<proteinExistence type="inferred from homology"/>
<evidence type="ECO:0000256" key="1">
    <source>
        <dbReference type="ARBA" id="ARBA00004442"/>
    </source>
</evidence>
<feature type="domain" description="SusD-like N-terminal" evidence="8">
    <location>
        <begin position="21"/>
        <end position="205"/>
    </location>
</feature>
<comment type="similarity">
    <text evidence="2">Belongs to the SusD family.</text>
</comment>
<dbReference type="OrthoDB" id="621570at2"/>
<dbReference type="AlphaFoldDB" id="A0A1I0SCS2"/>
<dbReference type="InterPro" id="IPR011990">
    <property type="entry name" value="TPR-like_helical_dom_sf"/>
</dbReference>
<evidence type="ECO:0000256" key="5">
    <source>
        <dbReference type="ARBA" id="ARBA00023237"/>
    </source>
</evidence>
<evidence type="ECO:0000313" key="9">
    <source>
        <dbReference type="EMBL" id="SEW55078.1"/>
    </source>
</evidence>
<dbReference type="SUPFAM" id="SSF48452">
    <property type="entry name" value="TPR-like"/>
    <property type="match status" value="1"/>
</dbReference>
<evidence type="ECO:0000256" key="3">
    <source>
        <dbReference type="ARBA" id="ARBA00022729"/>
    </source>
</evidence>
<evidence type="ECO:0000256" key="2">
    <source>
        <dbReference type="ARBA" id="ARBA00006275"/>
    </source>
</evidence>
<dbReference type="Pfam" id="PF14322">
    <property type="entry name" value="SusD-like_3"/>
    <property type="match status" value="1"/>
</dbReference>
<evidence type="ECO:0000259" key="8">
    <source>
        <dbReference type="Pfam" id="PF14322"/>
    </source>
</evidence>
<comment type="subcellular location">
    <subcellularLocation>
        <location evidence="1">Cell outer membrane</location>
    </subcellularLocation>
</comment>
<organism evidence="9 10">
    <name type="scientific">Chitinophaga arvensicola</name>
    <dbReference type="NCBI Taxonomy" id="29529"/>
    <lineage>
        <taxon>Bacteria</taxon>
        <taxon>Pseudomonadati</taxon>
        <taxon>Bacteroidota</taxon>
        <taxon>Chitinophagia</taxon>
        <taxon>Chitinophagales</taxon>
        <taxon>Chitinophagaceae</taxon>
        <taxon>Chitinophaga</taxon>
    </lineage>
</organism>
<dbReference type="Gene3D" id="1.25.40.390">
    <property type="match status" value="1"/>
</dbReference>
<sequence>MTPKYLFVLLALLALACNKTLDTEPQAAIADETAIVDKKSAQAALIGVYDGLQGYASTSLIALDLAGDNVVNYNNQNVVVATKTAANTSAGFIPIYTTINRANFVINKVPVLDDPFFTTEQKNQVLGEAYFLRGLAYFDLVKTYGGVQIILDPTKYIGVKRSTKEGTYAQVLSDLDKAESLLKETLNRNLANRFSVYALKARFYLYTEQWEQAALYAGKTISSTTNFSLVKPYSAFFTGKNTTESIFELAFSPSDKNTFYTNWLSAAEGGRRDYIPARQFINELLDPAAGGSRKSLIKQLTDGSWELIQYGKQDGSSSIFILRIAEQYLIRAEALLKKPTPDLAGAIADLNAIRSRSDVTGFVRLPETTAGEVLLAIEKERRYELAFEGHRFIDVVRTGRAGAVFGALNPQLKDSRFWIFPIPQNAVLDDPDNLGGTHQNPGY</sequence>
<accession>A0A1I0SCS2</accession>
<dbReference type="Proteomes" id="UP000199310">
    <property type="component" value="Unassembled WGS sequence"/>
</dbReference>
<protein>
    <submittedName>
        <fullName evidence="9">SusD family protein</fullName>
    </submittedName>
</protein>
<evidence type="ECO:0000313" key="10">
    <source>
        <dbReference type="Proteomes" id="UP000199310"/>
    </source>
</evidence>
<dbReference type="InterPro" id="IPR033985">
    <property type="entry name" value="SusD-like_N"/>
</dbReference>
<dbReference type="CDD" id="cd08977">
    <property type="entry name" value="SusD"/>
    <property type="match status" value="1"/>
</dbReference>
<reference evidence="10" key="1">
    <citation type="submission" date="2016-10" db="EMBL/GenBank/DDBJ databases">
        <authorList>
            <person name="Varghese N."/>
            <person name="Submissions S."/>
        </authorList>
    </citation>
    <scope>NUCLEOTIDE SEQUENCE [LARGE SCALE GENOMIC DNA]</scope>
    <source>
        <strain evidence="10">DSM 3695</strain>
    </source>
</reference>
<dbReference type="RefSeq" id="WP_089902809.1">
    <property type="nucleotide sequence ID" value="NZ_FOJG01000002.1"/>
</dbReference>
<dbReference type="Pfam" id="PF07980">
    <property type="entry name" value="SusD_RagB"/>
    <property type="match status" value="1"/>
</dbReference>
<keyword evidence="4" id="KW-0472">Membrane</keyword>
<dbReference type="InterPro" id="IPR012944">
    <property type="entry name" value="SusD_RagB_dom"/>
</dbReference>
<keyword evidence="5" id="KW-0998">Cell outer membrane</keyword>
<dbReference type="GO" id="GO:0009279">
    <property type="term" value="C:cell outer membrane"/>
    <property type="evidence" value="ECO:0007669"/>
    <property type="project" value="UniProtKB-SubCell"/>
</dbReference>
<name>A0A1I0SCS2_9BACT</name>
<keyword evidence="3 6" id="KW-0732">Signal</keyword>
<feature type="chain" id="PRO_5011652243" evidence="6">
    <location>
        <begin position="17"/>
        <end position="443"/>
    </location>
</feature>
<dbReference type="EMBL" id="FOJG01000002">
    <property type="protein sequence ID" value="SEW55078.1"/>
    <property type="molecule type" value="Genomic_DNA"/>
</dbReference>
<dbReference type="STRING" id="29529.SAMN04488122_6296"/>
<feature type="signal peptide" evidence="6">
    <location>
        <begin position="1"/>
        <end position="16"/>
    </location>
</feature>
<evidence type="ECO:0000259" key="7">
    <source>
        <dbReference type="Pfam" id="PF07980"/>
    </source>
</evidence>
<evidence type="ECO:0000256" key="6">
    <source>
        <dbReference type="SAM" id="SignalP"/>
    </source>
</evidence>